<reference evidence="3" key="1">
    <citation type="submission" date="2016-01" db="EMBL/GenBank/DDBJ databases">
        <title>Reference transcriptome for the parasite Schistocephalus solidus: insights into the molecular evolution of parasitism.</title>
        <authorList>
            <person name="Hebert F.O."/>
            <person name="Grambauer S."/>
            <person name="Barber I."/>
            <person name="Landry C.R."/>
            <person name="Aubin-Horth N."/>
        </authorList>
    </citation>
    <scope>NUCLEOTIDE SEQUENCE</scope>
</reference>
<feature type="non-terminal residue" evidence="3">
    <location>
        <position position="1"/>
    </location>
</feature>
<gene>
    <name evidence="3" type="ORF">TR88118</name>
</gene>
<organism evidence="3">
    <name type="scientific">Schistocephalus solidus</name>
    <name type="common">Tapeworm</name>
    <dbReference type="NCBI Taxonomy" id="70667"/>
    <lineage>
        <taxon>Eukaryota</taxon>
        <taxon>Metazoa</taxon>
        <taxon>Spiralia</taxon>
        <taxon>Lophotrochozoa</taxon>
        <taxon>Platyhelminthes</taxon>
        <taxon>Cestoda</taxon>
        <taxon>Eucestoda</taxon>
        <taxon>Diphyllobothriidea</taxon>
        <taxon>Diphyllobothriidae</taxon>
        <taxon>Schistocephalus</taxon>
    </lineage>
</organism>
<sequence>ISSTDLAPANHVGFLRTTHIFKRVPNTRLNWNFRRSLGISEAFLFNTMTKFLYSFLFVFAMVFIASYATGMSDNSSPKNASSNSSNGNGAPGNSTNQTPTTTSGSSVLSMVQSFLLLLPLVHFSMCN</sequence>
<keyword evidence="2" id="KW-0472">Membrane</keyword>
<feature type="transmembrane region" description="Helical" evidence="2">
    <location>
        <begin position="107"/>
        <end position="126"/>
    </location>
</feature>
<feature type="region of interest" description="Disordered" evidence="1">
    <location>
        <begin position="72"/>
        <end position="104"/>
    </location>
</feature>
<accession>A0A0X3Q274</accession>
<proteinExistence type="predicted"/>
<keyword evidence="2" id="KW-0812">Transmembrane</keyword>
<dbReference type="EMBL" id="GEEE01005151">
    <property type="protein sequence ID" value="JAP58074.1"/>
    <property type="molecule type" value="Transcribed_RNA"/>
</dbReference>
<evidence type="ECO:0000256" key="2">
    <source>
        <dbReference type="SAM" id="Phobius"/>
    </source>
</evidence>
<feature type="transmembrane region" description="Helical" evidence="2">
    <location>
        <begin position="51"/>
        <end position="69"/>
    </location>
</feature>
<evidence type="ECO:0000313" key="3">
    <source>
        <dbReference type="EMBL" id="JAP58074.1"/>
    </source>
</evidence>
<keyword evidence="2" id="KW-1133">Transmembrane helix</keyword>
<name>A0A0X3Q274_SCHSO</name>
<protein>
    <submittedName>
        <fullName evidence="3">Uncharacterized protein</fullName>
    </submittedName>
</protein>
<feature type="compositionally biased region" description="Low complexity" evidence="1">
    <location>
        <begin position="74"/>
        <end position="96"/>
    </location>
</feature>
<evidence type="ECO:0000256" key="1">
    <source>
        <dbReference type="SAM" id="MobiDB-lite"/>
    </source>
</evidence>
<dbReference type="AlphaFoldDB" id="A0A0X3Q274"/>